<accession>A0A8S9X0Z6</accession>
<proteinExistence type="predicted"/>
<dbReference type="AlphaFoldDB" id="A0A8S9X0Z6"/>
<evidence type="ECO:0000313" key="1">
    <source>
        <dbReference type="EMBL" id="KAF6202647.1"/>
    </source>
</evidence>
<dbReference type="Proteomes" id="UP000466442">
    <property type="component" value="Unassembled WGS sequence"/>
</dbReference>
<reference evidence="1" key="1">
    <citation type="journal article" date="2021" name="Mol. Ecol. Resour.">
        <title>Apolygus lucorum genome provides insights into omnivorousness and mesophyll feeding.</title>
        <authorList>
            <person name="Liu Y."/>
            <person name="Liu H."/>
            <person name="Wang H."/>
            <person name="Huang T."/>
            <person name="Liu B."/>
            <person name="Yang B."/>
            <person name="Yin L."/>
            <person name="Li B."/>
            <person name="Zhang Y."/>
            <person name="Zhang S."/>
            <person name="Jiang F."/>
            <person name="Zhang X."/>
            <person name="Ren Y."/>
            <person name="Wang B."/>
            <person name="Wang S."/>
            <person name="Lu Y."/>
            <person name="Wu K."/>
            <person name="Fan W."/>
            <person name="Wang G."/>
        </authorList>
    </citation>
    <scope>NUCLEOTIDE SEQUENCE</scope>
    <source>
        <strain evidence="1">12Hb</strain>
    </source>
</reference>
<sequence length="109" mass="12022">MAYLGLSSSSSSFRFFSKPAQKLALSVVVSWIHIKRELKKILATETSCSSIAEIPKGYATLGKGEGVKLWNIEWTVLKFIPTEFTGFCNIVFCGALLLPGSDERWCATL</sequence>
<comment type="caution">
    <text evidence="1">The sequence shown here is derived from an EMBL/GenBank/DDBJ whole genome shotgun (WGS) entry which is preliminary data.</text>
</comment>
<evidence type="ECO:0000313" key="2">
    <source>
        <dbReference type="Proteomes" id="UP000466442"/>
    </source>
</evidence>
<dbReference type="EMBL" id="WIXP02000011">
    <property type="protein sequence ID" value="KAF6202647.1"/>
    <property type="molecule type" value="Genomic_DNA"/>
</dbReference>
<organism evidence="1 2">
    <name type="scientific">Apolygus lucorum</name>
    <name type="common">Small green plant bug</name>
    <name type="synonym">Lygocoris lucorum</name>
    <dbReference type="NCBI Taxonomy" id="248454"/>
    <lineage>
        <taxon>Eukaryota</taxon>
        <taxon>Metazoa</taxon>
        <taxon>Ecdysozoa</taxon>
        <taxon>Arthropoda</taxon>
        <taxon>Hexapoda</taxon>
        <taxon>Insecta</taxon>
        <taxon>Pterygota</taxon>
        <taxon>Neoptera</taxon>
        <taxon>Paraneoptera</taxon>
        <taxon>Hemiptera</taxon>
        <taxon>Heteroptera</taxon>
        <taxon>Panheteroptera</taxon>
        <taxon>Cimicomorpha</taxon>
        <taxon>Miridae</taxon>
        <taxon>Mirini</taxon>
        <taxon>Apolygus</taxon>
    </lineage>
</organism>
<name>A0A8S9X0Z6_APOLU</name>
<protein>
    <submittedName>
        <fullName evidence="1">Uncharacterized protein</fullName>
    </submittedName>
</protein>
<gene>
    <name evidence="1" type="ORF">GE061_003046</name>
</gene>
<keyword evidence="2" id="KW-1185">Reference proteome</keyword>